<organism evidence="1 2">
    <name type="scientific">Fulvimarina pelagi HTCC2506</name>
    <dbReference type="NCBI Taxonomy" id="314231"/>
    <lineage>
        <taxon>Bacteria</taxon>
        <taxon>Pseudomonadati</taxon>
        <taxon>Pseudomonadota</taxon>
        <taxon>Alphaproteobacteria</taxon>
        <taxon>Hyphomicrobiales</taxon>
        <taxon>Aurantimonadaceae</taxon>
        <taxon>Fulvimarina</taxon>
    </lineage>
</organism>
<protein>
    <recommendedName>
        <fullName evidence="3">Pentapeptide repeat-containing protein</fullName>
    </recommendedName>
</protein>
<comment type="caution">
    <text evidence="1">The sequence shown here is derived from an EMBL/GenBank/DDBJ whole genome shotgun (WGS) entry which is preliminary data.</text>
</comment>
<name>Q0FYY4_9HYPH</name>
<reference evidence="1 2" key="1">
    <citation type="journal article" date="2010" name="J. Bacteriol.">
        <title>Genome sequence of Fulvimarina pelagi HTCC2506T, a Mn(II)-oxidizing alphaproteobacterium possessing an aerobic anoxygenic photosynthetic gene cluster and Xanthorhodopsin.</title>
        <authorList>
            <person name="Kang I."/>
            <person name="Oh H.M."/>
            <person name="Lim S.I."/>
            <person name="Ferriera S."/>
            <person name="Giovannoni S.J."/>
            <person name="Cho J.C."/>
        </authorList>
    </citation>
    <scope>NUCLEOTIDE SEQUENCE [LARGE SCALE GENOMIC DNA]</scope>
    <source>
        <strain evidence="1 2">HTCC2506</strain>
    </source>
</reference>
<dbReference type="AlphaFoldDB" id="Q0FYY4"/>
<proteinExistence type="predicted"/>
<evidence type="ECO:0000313" key="1">
    <source>
        <dbReference type="EMBL" id="EAU40174.1"/>
    </source>
</evidence>
<keyword evidence="2" id="KW-1185">Reference proteome</keyword>
<gene>
    <name evidence="1" type="ORF">FP2506_11477</name>
</gene>
<dbReference type="Proteomes" id="UP000004310">
    <property type="component" value="Unassembled WGS sequence"/>
</dbReference>
<dbReference type="HOGENOM" id="CLU_713205_0_0_5"/>
<dbReference type="EMBL" id="AATP01000009">
    <property type="protein sequence ID" value="EAU40174.1"/>
    <property type="molecule type" value="Genomic_DNA"/>
</dbReference>
<accession>Q0FYY4</accession>
<evidence type="ECO:0008006" key="3">
    <source>
        <dbReference type="Google" id="ProtNLM"/>
    </source>
</evidence>
<evidence type="ECO:0000313" key="2">
    <source>
        <dbReference type="Proteomes" id="UP000004310"/>
    </source>
</evidence>
<sequence length="387" mass="42810">MTKYMVEPPPRDDPPQPSQSTWQWIVAFVKEFEEHPVTKMIVAGAFLFTLVATWLSLRATQEQSRITNIQLEDLKSEQTARYWQLLTTPASGNSGKVEAIEELARRGTELVGLDFSCSRLGGGDATTAACENGVYLRGLTLRTDKKSEERLAFQANVSGADLGSCRFEAGVNIVLKANQTNFAGCEWNGATVSLVGEDVQLDTMKTTKSQVEVAGKVVFNDADLQGGNVFNIASGGSIETYYNRLDGSTIKFEAFDYFPESIIGNFHFLGLSDATFIIETSGLNWLGHFNSKQQAEIMRQLLNFDQGWFWKGSPPKFLNNADGETYPIEKAISTFELFECDRSGLPKEPLSVNFPLGINWQDIPMSLTASTSSGETFSIECPLYRSD</sequence>
<dbReference type="RefSeq" id="WP_007067430.1">
    <property type="nucleotide sequence ID" value="NZ_DS022272.1"/>
</dbReference>